<protein>
    <recommendedName>
        <fullName evidence="4">Lipoprotein</fullName>
    </recommendedName>
</protein>
<evidence type="ECO:0000313" key="2">
    <source>
        <dbReference type="EMBL" id="KLN55834.1"/>
    </source>
</evidence>
<sequence length="151" mass="16499">MKQEKEVSMNKNFKAVVTLALTAAMLAGCAAAPYRLPGTETQPLSSLAIVKSGPRAATYLASIDGEQVPHVLRPVVRWELSPGEHAVVVGLRTHPQFRANPTSLKFVALPGRTYVIQYEVKASWGRGTWRGWIEDETGATVSVPDTDQSRR</sequence>
<comment type="caution">
    <text evidence="2">The sequence shown here is derived from an EMBL/GenBank/DDBJ whole genome shotgun (WGS) entry which is preliminary data.</text>
</comment>
<name>A0A0H2M041_VARPD</name>
<dbReference type="PROSITE" id="PS51257">
    <property type="entry name" value="PROKAR_LIPOPROTEIN"/>
    <property type="match status" value="1"/>
</dbReference>
<evidence type="ECO:0000256" key="1">
    <source>
        <dbReference type="SAM" id="SignalP"/>
    </source>
</evidence>
<evidence type="ECO:0000313" key="3">
    <source>
        <dbReference type="Proteomes" id="UP000035170"/>
    </source>
</evidence>
<feature type="signal peptide" evidence="1">
    <location>
        <begin position="1"/>
        <end position="30"/>
    </location>
</feature>
<keyword evidence="1" id="KW-0732">Signal</keyword>
<proteinExistence type="predicted"/>
<dbReference type="EMBL" id="JZWI01000014">
    <property type="protein sequence ID" value="KLN55834.1"/>
    <property type="molecule type" value="Genomic_DNA"/>
</dbReference>
<dbReference type="PATRIC" id="fig|34073.19.peg.2947"/>
<gene>
    <name evidence="2" type="ORF">VPARA_28690</name>
</gene>
<feature type="chain" id="PRO_5002597135" description="Lipoprotein" evidence="1">
    <location>
        <begin position="31"/>
        <end position="151"/>
    </location>
</feature>
<evidence type="ECO:0008006" key="4">
    <source>
        <dbReference type="Google" id="ProtNLM"/>
    </source>
</evidence>
<accession>A0A0H2M041</accession>
<reference evidence="2 3" key="1">
    <citation type="submission" date="2015-03" db="EMBL/GenBank/DDBJ databases">
        <title>Genome sequence of Variovorax paradoxus TBEA6.</title>
        <authorList>
            <person name="Poehlein A."/>
            <person name="Schuldes J."/>
            <person name="Wuebbeler J.H."/>
            <person name="Hiessl S."/>
            <person name="Steinbuechel A."/>
            <person name="Daniel R."/>
        </authorList>
    </citation>
    <scope>NUCLEOTIDE SEQUENCE [LARGE SCALE GENOMIC DNA]</scope>
    <source>
        <strain evidence="2 3">TBEA6</strain>
    </source>
</reference>
<organism evidence="2 3">
    <name type="scientific">Variovorax paradoxus</name>
    <dbReference type="NCBI Taxonomy" id="34073"/>
    <lineage>
        <taxon>Bacteria</taxon>
        <taxon>Pseudomonadati</taxon>
        <taxon>Pseudomonadota</taxon>
        <taxon>Betaproteobacteria</taxon>
        <taxon>Burkholderiales</taxon>
        <taxon>Comamonadaceae</taxon>
        <taxon>Variovorax</taxon>
    </lineage>
</organism>
<dbReference type="Proteomes" id="UP000035170">
    <property type="component" value="Unassembled WGS sequence"/>
</dbReference>
<dbReference type="AlphaFoldDB" id="A0A0H2M041"/>
<dbReference type="RefSeq" id="WP_047785026.1">
    <property type="nucleotide sequence ID" value="NZ_JZWI01000014.1"/>
</dbReference>
<keyword evidence="3" id="KW-1185">Reference proteome</keyword>